<dbReference type="InterPro" id="IPR000262">
    <property type="entry name" value="FMN-dep_DH"/>
</dbReference>
<keyword evidence="5" id="KW-0479">Metal-binding</keyword>
<organism evidence="12">
    <name type="scientific">mine drainage metagenome</name>
    <dbReference type="NCBI Taxonomy" id="410659"/>
    <lineage>
        <taxon>unclassified sequences</taxon>
        <taxon>metagenomes</taxon>
        <taxon>ecological metagenomes</taxon>
    </lineage>
</organism>
<accession>T1CAY3</accession>
<dbReference type="Pfam" id="PF01070">
    <property type="entry name" value="FMN_dh"/>
    <property type="match status" value="1"/>
</dbReference>
<evidence type="ECO:0000259" key="11">
    <source>
        <dbReference type="Pfam" id="PF01070"/>
    </source>
</evidence>
<evidence type="ECO:0000313" key="12">
    <source>
        <dbReference type="EMBL" id="EQD78443.1"/>
    </source>
</evidence>
<keyword evidence="9 12" id="KW-0413">Isomerase</keyword>
<comment type="subunit">
    <text evidence="10">Homooctamer. Dimer of tetramers.</text>
</comment>
<evidence type="ECO:0000256" key="1">
    <source>
        <dbReference type="ARBA" id="ARBA00001917"/>
    </source>
</evidence>
<dbReference type="Gene3D" id="3.20.20.70">
    <property type="entry name" value="Aldolase class I"/>
    <property type="match status" value="1"/>
</dbReference>
<dbReference type="InterPro" id="IPR011179">
    <property type="entry name" value="IPdP_isomerase"/>
</dbReference>
<dbReference type="SUPFAM" id="SSF51395">
    <property type="entry name" value="FMN-linked oxidoreductases"/>
    <property type="match status" value="1"/>
</dbReference>
<evidence type="ECO:0000256" key="5">
    <source>
        <dbReference type="ARBA" id="ARBA00022723"/>
    </source>
</evidence>
<evidence type="ECO:0000256" key="7">
    <source>
        <dbReference type="ARBA" id="ARBA00022857"/>
    </source>
</evidence>
<sequence>SPASIRFCNVGIPVIGSGGLRNGLDLARAISMGAEMGGFARTLLSSADKSYEEVERDIRQIIRDLKIAMFLTSSGKVSGLRKAGKIIMDPLKSWLSLYGDE</sequence>
<dbReference type="GO" id="GO:0010181">
    <property type="term" value="F:FMN binding"/>
    <property type="evidence" value="ECO:0007669"/>
    <property type="project" value="InterPro"/>
</dbReference>
<keyword evidence="8" id="KW-0414">Isoprene biosynthesis</keyword>
<keyword evidence="7" id="KW-0521">NADP</keyword>
<keyword evidence="6" id="KW-0460">Magnesium</keyword>
<name>T1CAY3_9ZZZZ</name>
<dbReference type="GO" id="GO:0004452">
    <property type="term" value="F:isopentenyl-diphosphate delta-isomerase activity"/>
    <property type="evidence" value="ECO:0007669"/>
    <property type="project" value="InterPro"/>
</dbReference>
<gene>
    <name evidence="12" type="ORF">B1B_00721</name>
</gene>
<reference evidence="12" key="2">
    <citation type="journal article" date="2014" name="ISME J.">
        <title>Microbial stratification in low pH oxic and suboxic macroscopic growths along an acid mine drainage.</title>
        <authorList>
            <person name="Mendez-Garcia C."/>
            <person name="Mesa V."/>
            <person name="Sprenger R.R."/>
            <person name="Richter M."/>
            <person name="Diez M.S."/>
            <person name="Solano J."/>
            <person name="Bargiela R."/>
            <person name="Golyshina O.V."/>
            <person name="Manteca A."/>
            <person name="Ramos J.L."/>
            <person name="Gallego J.R."/>
            <person name="Llorente I."/>
            <person name="Martins Dos Santos V.A."/>
            <person name="Jensen O.N."/>
            <person name="Pelaez A.I."/>
            <person name="Sanchez J."/>
            <person name="Ferrer M."/>
        </authorList>
    </citation>
    <scope>NUCLEOTIDE SEQUENCE</scope>
</reference>
<comment type="caution">
    <text evidence="12">The sequence shown here is derived from an EMBL/GenBank/DDBJ whole genome shotgun (WGS) entry which is preliminary data.</text>
</comment>
<dbReference type="GO" id="GO:0008299">
    <property type="term" value="P:isoprenoid biosynthetic process"/>
    <property type="evidence" value="ECO:0007669"/>
    <property type="project" value="UniProtKB-KW"/>
</dbReference>
<dbReference type="PANTHER" id="PTHR43665">
    <property type="entry name" value="ISOPENTENYL-DIPHOSPHATE DELTA-ISOMERASE"/>
    <property type="match status" value="1"/>
</dbReference>
<dbReference type="PANTHER" id="PTHR43665:SF1">
    <property type="entry name" value="ISOPENTENYL-DIPHOSPHATE DELTA-ISOMERASE"/>
    <property type="match status" value="1"/>
</dbReference>
<protein>
    <submittedName>
        <fullName evidence="12">Isopentenyl pyrophosphate isomerase</fullName>
    </submittedName>
</protein>
<feature type="non-terminal residue" evidence="12">
    <location>
        <position position="1"/>
    </location>
</feature>
<comment type="cofactor">
    <cofactor evidence="1">
        <name>FMN</name>
        <dbReference type="ChEBI" id="CHEBI:58210"/>
    </cofactor>
</comment>
<evidence type="ECO:0000256" key="8">
    <source>
        <dbReference type="ARBA" id="ARBA00023229"/>
    </source>
</evidence>
<dbReference type="GO" id="GO:0016491">
    <property type="term" value="F:oxidoreductase activity"/>
    <property type="evidence" value="ECO:0007669"/>
    <property type="project" value="InterPro"/>
</dbReference>
<dbReference type="EMBL" id="AUZY01000530">
    <property type="protein sequence ID" value="EQD78443.1"/>
    <property type="molecule type" value="Genomic_DNA"/>
</dbReference>
<keyword evidence="3" id="KW-0285">Flavoprotein</keyword>
<evidence type="ECO:0000256" key="10">
    <source>
        <dbReference type="ARBA" id="ARBA00025810"/>
    </source>
</evidence>
<proteinExistence type="predicted"/>
<reference evidence="12" key="1">
    <citation type="submission" date="2013-08" db="EMBL/GenBank/DDBJ databases">
        <authorList>
            <person name="Mendez C."/>
            <person name="Richter M."/>
            <person name="Ferrer M."/>
            <person name="Sanchez J."/>
        </authorList>
    </citation>
    <scope>NUCLEOTIDE SEQUENCE</scope>
</reference>
<keyword evidence="2" id="KW-0963">Cytoplasm</keyword>
<dbReference type="InterPro" id="IPR013785">
    <property type="entry name" value="Aldolase_TIM"/>
</dbReference>
<evidence type="ECO:0000256" key="2">
    <source>
        <dbReference type="ARBA" id="ARBA00022490"/>
    </source>
</evidence>
<feature type="domain" description="FMN-dependent dehydrogenase" evidence="11">
    <location>
        <begin position="11"/>
        <end position="81"/>
    </location>
</feature>
<evidence type="ECO:0000256" key="3">
    <source>
        <dbReference type="ARBA" id="ARBA00022630"/>
    </source>
</evidence>
<dbReference type="GO" id="GO:0046872">
    <property type="term" value="F:metal ion binding"/>
    <property type="evidence" value="ECO:0007669"/>
    <property type="project" value="UniProtKB-KW"/>
</dbReference>
<evidence type="ECO:0000256" key="6">
    <source>
        <dbReference type="ARBA" id="ARBA00022842"/>
    </source>
</evidence>
<evidence type="ECO:0000256" key="9">
    <source>
        <dbReference type="ARBA" id="ARBA00023235"/>
    </source>
</evidence>
<evidence type="ECO:0000256" key="4">
    <source>
        <dbReference type="ARBA" id="ARBA00022643"/>
    </source>
</evidence>
<keyword evidence="4" id="KW-0288">FMN</keyword>
<dbReference type="AlphaFoldDB" id="T1CAY3"/>